<keyword evidence="2" id="KW-1003">Cell membrane</keyword>
<dbReference type="Pfam" id="PF09678">
    <property type="entry name" value="Caa3_CtaG"/>
    <property type="match status" value="1"/>
</dbReference>
<feature type="transmembrane region" description="Helical" evidence="6">
    <location>
        <begin position="284"/>
        <end position="303"/>
    </location>
</feature>
<feature type="transmembrane region" description="Helical" evidence="6">
    <location>
        <begin position="532"/>
        <end position="553"/>
    </location>
</feature>
<dbReference type="InterPro" id="IPR019108">
    <property type="entry name" value="Caa3_assmbl_CtaG-rel"/>
</dbReference>
<evidence type="ECO:0000256" key="5">
    <source>
        <dbReference type="ARBA" id="ARBA00023136"/>
    </source>
</evidence>
<feature type="transmembrane region" description="Helical" evidence="6">
    <location>
        <begin position="565"/>
        <end position="586"/>
    </location>
</feature>
<feature type="transmembrane region" description="Helical" evidence="6">
    <location>
        <begin position="67"/>
        <end position="90"/>
    </location>
</feature>
<proteinExistence type="predicted"/>
<evidence type="ECO:0000313" key="8">
    <source>
        <dbReference type="EMBL" id="TQJ08139.1"/>
    </source>
</evidence>
<feature type="transmembrane region" description="Helical" evidence="6">
    <location>
        <begin position="110"/>
        <end position="131"/>
    </location>
</feature>
<keyword evidence="5 6" id="KW-0472">Membrane</keyword>
<feature type="transmembrane region" description="Helical" evidence="6">
    <location>
        <begin position="618"/>
        <end position="639"/>
    </location>
</feature>
<sequence>MTTTSSTATPAPGRASGPRTPDRLPLLGLVVVGFLACVVAVALGGAATAPVAGVTDAGPAVRWALPLLRIAHDLAASVTIGLLVVAAWLVPGPKGSATEASPTMLRAARLALWSGVVWVVAGLGGVVLGFADAAGTPLTSPVFWAQLQTFAWSLEALRVGIISSVLVAVATALAAVSLSRKGLSTAAVVAVGALLPLALAGHAGGNADHETAVNTLALHLVGAALWVGGLVAIAVLRPLLGRRLGPVVARFSTLALWCYGAVLVSGVAGAWVRVGDLAGLATPYGALVLVKAGALVVLGGFGWQQRRRVVGRLADDPTSGRLFARLVLVELAVMGVAMGFATALARTAPPVPEAVVPVDTAQSLTGYAAPAAPSGLSWLMTWRFDWLWGLLGIVLVLVYVGWVVRLRRRGDAWPVLRTVSWVAGWATVVYAVCGAPGVYGRVSFSWHMIEHMVVAMLAPLLLVLAAPITLALRALPARRDGSLGPRELLLGMVHSRLLRVLGNPVVAAVLFFASLAVFYYSPLFGLALETHTGHVLMIAHFILTGYLFAYVLVGVDPGAPKWSPPLRLVILLVTISFHAFFGVALMTGSTLLAPDFFQAIKVAWVPDPLADQRLGGGIAWAVGEAPTLILAMLVVGSWVRSDRAETTRRDRQADRDGDAELTAYNERLARMRDRA</sequence>
<feature type="transmembrane region" description="Helical" evidence="6">
    <location>
        <begin position="151"/>
        <end position="176"/>
    </location>
</feature>
<dbReference type="EMBL" id="VFMN01000001">
    <property type="protein sequence ID" value="TQJ08139.1"/>
    <property type="molecule type" value="Genomic_DNA"/>
</dbReference>
<dbReference type="GO" id="GO:0005886">
    <property type="term" value="C:plasma membrane"/>
    <property type="evidence" value="ECO:0007669"/>
    <property type="project" value="UniProtKB-SubCell"/>
</dbReference>
<dbReference type="Pfam" id="PF05425">
    <property type="entry name" value="CopD"/>
    <property type="match status" value="1"/>
</dbReference>
<evidence type="ECO:0000259" key="7">
    <source>
        <dbReference type="Pfam" id="PF05425"/>
    </source>
</evidence>
<keyword evidence="4 6" id="KW-1133">Transmembrane helix</keyword>
<feature type="transmembrane region" description="Helical" evidence="6">
    <location>
        <begin position="216"/>
        <end position="236"/>
    </location>
</feature>
<comment type="caution">
    <text evidence="8">The sequence shown here is derived from an EMBL/GenBank/DDBJ whole genome shotgun (WGS) entry which is preliminary data.</text>
</comment>
<keyword evidence="3 6" id="KW-0812">Transmembrane</keyword>
<dbReference type="RefSeq" id="WP_141847641.1">
    <property type="nucleotide sequence ID" value="NZ_BAAAPR010000002.1"/>
</dbReference>
<feature type="transmembrane region" description="Helical" evidence="6">
    <location>
        <begin position="497"/>
        <end position="520"/>
    </location>
</feature>
<feature type="transmembrane region" description="Helical" evidence="6">
    <location>
        <begin position="183"/>
        <end position="204"/>
    </location>
</feature>
<evidence type="ECO:0000256" key="4">
    <source>
        <dbReference type="ARBA" id="ARBA00022989"/>
    </source>
</evidence>
<name>A0A542DYK6_9MICO</name>
<feature type="domain" description="Copper resistance protein D" evidence="7">
    <location>
        <begin position="247"/>
        <end position="344"/>
    </location>
</feature>
<dbReference type="Proteomes" id="UP000317893">
    <property type="component" value="Unassembled WGS sequence"/>
</dbReference>
<keyword evidence="9" id="KW-1185">Reference proteome</keyword>
<evidence type="ECO:0000313" key="9">
    <source>
        <dbReference type="Proteomes" id="UP000317893"/>
    </source>
</evidence>
<comment type="subcellular location">
    <subcellularLocation>
        <location evidence="1">Cell membrane</location>
        <topology evidence="1">Multi-pass membrane protein</topology>
    </subcellularLocation>
</comment>
<dbReference type="OrthoDB" id="5241646at2"/>
<evidence type="ECO:0000256" key="3">
    <source>
        <dbReference type="ARBA" id="ARBA00022692"/>
    </source>
</evidence>
<dbReference type="InterPro" id="IPR032694">
    <property type="entry name" value="CopC/D"/>
</dbReference>
<feature type="transmembrane region" description="Helical" evidence="6">
    <location>
        <begin position="386"/>
        <end position="406"/>
    </location>
</feature>
<evidence type="ECO:0000256" key="2">
    <source>
        <dbReference type="ARBA" id="ARBA00022475"/>
    </source>
</evidence>
<dbReference type="PANTHER" id="PTHR34820">
    <property type="entry name" value="INNER MEMBRANE PROTEIN YEBZ"/>
    <property type="match status" value="1"/>
</dbReference>
<feature type="transmembrane region" description="Helical" evidence="6">
    <location>
        <begin position="248"/>
        <end position="272"/>
    </location>
</feature>
<dbReference type="PANTHER" id="PTHR34820:SF4">
    <property type="entry name" value="INNER MEMBRANE PROTEIN YEBZ"/>
    <property type="match status" value="1"/>
</dbReference>
<reference evidence="8 9" key="1">
    <citation type="submission" date="2019-06" db="EMBL/GenBank/DDBJ databases">
        <title>Sequencing the genomes of 1000 actinobacteria strains.</title>
        <authorList>
            <person name="Klenk H.-P."/>
        </authorList>
    </citation>
    <scope>NUCLEOTIDE SEQUENCE [LARGE SCALE GENOMIC DNA]</scope>
    <source>
        <strain evidence="8 9">DSM 18607</strain>
    </source>
</reference>
<evidence type="ECO:0000256" key="6">
    <source>
        <dbReference type="SAM" id="Phobius"/>
    </source>
</evidence>
<feature type="transmembrane region" description="Helical" evidence="6">
    <location>
        <begin position="323"/>
        <end position="345"/>
    </location>
</feature>
<gene>
    <name evidence="8" type="ORF">FB458_1223</name>
</gene>
<accession>A0A542DYK6</accession>
<feature type="transmembrane region" description="Helical" evidence="6">
    <location>
        <begin position="418"/>
        <end position="439"/>
    </location>
</feature>
<dbReference type="AlphaFoldDB" id="A0A542DYK6"/>
<protein>
    <submittedName>
        <fullName evidence="8">Putative copper resistance protein D</fullName>
    </submittedName>
</protein>
<dbReference type="InterPro" id="IPR008457">
    <property type="entry name" value="Cu-R_CopD_dom"/>
</dbReference>
<evidence type="ECO:0000256" key="1">
    <source>
        <dbReference type="ARBA" id="ARBA00004651"/>
    </source>
</evidence>
<dbReference type="GO" id="GO:0006825">
    <property type="term" value="P:copper ion transport"/>
    <property type="evidence" value="ECO:0007669"/>
    <property type="project" value="InterPro"/>
</dbReference>
<organism evidence="8 9">
    <name type="scientific">Lapillicoccus jejuensis</name>
    <dbReference type="NCBI Taxonomy" id="402171"/>
    <lineage>
        <taxon>Bacteria</taxon>
        <taxon>Bacillati</taxon>
        <taxon>Actinomycetota</taxon>
        <taxon>Actinomycetes</taxon>
        <taxon>Micrococcales</taxon>
        <taxon>Intrasporangiaceae</taxon>
        <taxon>Lapillicoccus</taxon>
    </lineage>
</organism>
<feature type="transmembrane region" description="Helical" evidence="6">
    <location>
        <begin position="451"/>
        <end position="476"/>
    </location>
</feature>
<feature type="transmembrane region" description="Helical" evidence="6">
    <location>
        <begin position="24"/>
        <end position="47"/>
    </location>
</feature>